<accession>A0A4C1TE55</accession>
<evidence type="ECO:0000313" key="3">
    <source>
        <dbReference type="Proteomes" id="UP000299102"/>
    </source>
</evidence>
<feature type="compositionally biased region" description="Polar residues" evidence="1">
    <location>
        <begin position="276"/>
        <end position="285"/>
    </location>
</feature>
<gene>
    <name evidence="2" type="ORF">EVAR_6086_1</name>
</gene>
<dbReference type="AlphaFoldDB" id="A0A4C1TE55"/>
<feature type="region of interest" description="Disordered" evidence="1">
    <location>
        <begin position="276"/>
        <end position="316"/>
    </location>
</feature>
<feature type="region of interest" description="Disordered" evidence="1">
    <location>
        <begin position="205"/>
        <end position="229"/>
    </location>
</feature>
<organism evidence="2 3">
    <name type="scientific">Eumeta variegata</name>
    <name type="common">Bagworm moth</name>
    <name type="synonym">Eumeta japonica</name>
    <dbReference type="NCBI Taxonomy" id="151549"/>
    <lineage>
        <taxon>Eukaryota</taxon>
        <taxon>Metazoa</taxon>
        <taxon>Ecdysozoa</taxon>
        <taxon>Arthropoda</taxon>
        <taxon>Hexapoda</taxon>
        <taxon>Insecta</taxon>
        <taxon>Pterygota</taxon>
        <taxon>Neoptera</taxon>
        <taxon>Endopterygota</taxon>
        <taxon>Lepidoptera</taxon>
        <taxon>Glossata</taxon>
        <taxon>Ditrysia</taxon>
        <taxon>Tineoidea</taxon>
        <taxon>Psychidae</taxon>
        <taxon>Oiketicinae</taxon>
        <taxon>Eumeta</taxon>
    </lineage>
</organism>
<feature type="region of interest" description="Disordered" evidence="1">
    <location>
        <begin position="84"/>
        <end position="107"/>
    </location>
</feature>
<feature type="compositionally biased region" description="Basic and acidic residues" evidence="1">
    <location>
        <begin position="305"/>
        <end position="316"/>
    </location>
</feature>
<dbReference type="Proteomes" id="UP000299102">
    <property type="component" value="Unassembled WGS sequence"/>
</dbReference>
<reference evidence="2 3" key="1">
    <citation type="journal article" date="2019" name="Commun. Biol.">
        <title>The bagworm genome reveals a unique fibroin gene that provides high tensile strength.</title>
        <authorList>
            <person name="Kono N."/>
            <person name="Nakamura H."/>
            <person name="Ohtoshi R."/>
            <person name="Tomita M."/>
            <person name="Numata K."/>
            <person name="Arakawa K."/>
        </authorList>
    </citation>
    <scope>NUCLEOTIDE SEQUENCE [LARGE SCALE GENOMIC DNA]</scope>
</reference>
<evidence type="ECO:0000256" key="1">
    <source>
        <dbReference type="SAM" id="MobiDB-lite"/>
    </source>
</evidence>
<proteinExistence type="predicted"/>
<keyword evidence="3" id="KW-1185">Reference proteome</keyword>
<protein>
    <submittedName>
        <fullName evidence="2">Uncharacterized protein</fullName>
    </submittedName>
</protein>
<name>A0A4C1TE55_EUMVA</name>
<feature type="compositionally biased region" description="Basic residues" evidence="1">
    <location>
        <begin position="84"/>
        <end position="97"/>
    </location>
</feature>
<evidence type="ECO:0000313" key="2">
    <source>
        <dbReference type="EMBL" id="GBP12752.1"/>
    </source>
</evidence>
<dbReference type="EMBL" id="BGZK01000053">
    <property type="protein sequence ID" value="GBP12752.1"/>
    <property type="molecule type" value="Genomic_DNA"/>
</dbReference>
<sequence length="316" mass="35353">MGEVEPKGRAGPRRVWVGKMAASLSRISIFRENANSPWCREFKIWVRLAKEINRVCTCNVFVGKIRIVYPQRYTNGLKRYEGRFKKRPSPLRGRHPPRPSSSPSALLTLNDNSPARTLAALEKNRSKNRQDLIRPSYVTKVTHAPRIPVAMDGMCIIFLLLWGSDLNPLSPDQFRRLVTTAVTDSMTTPRLWALERCYRVHITLRPHTGDPSQGRADNPGKCSDPGRPTPALFDVLTAPVPSKTPVYLGAESYFRTQGLLSCSRETSIARISRTYNLGDTSTHGNSAGADRTALDAPYDTSVNDTGRRTYPRKDSS</sequence>
<comment type="caution">
    <text evidence="2">The sequence shown here is derived from an EMBL/GenBank/DDBJ whole genome shotgun (WGS) entry which is preliminary data.</text>
</comment>